<feature type="domain" description="AB hydrolase-1" evidence="2">
    <location>
        <begin position="255"/>
        <end position="493"/>
    </location>
</feature>
<dbReference type="AlphaFoldDB" id="A0A9P8RGI5"/>
<dbReference type="InterPro" id="IPR029058">
    <property type="entry name" value="AB_hydrolase_fold"/>
</dbReference>
<dbReference type="Pfam" id="PF12697">
    <property type="entry name" value="Abhydrolase_6"/>
    <property type="match status" value="1"/>
</dbReference>
<evidence type="ECO:0000259" key="2">
    <source>
        <dbReference type="Pfam" id="PF12697"/>
    </source>
</evidence>
<dbReference type="InterPro" id="IPR000073">
    <property type="entry name" value="AB_hydrolase_1"/>
</dbReference>
<comment type="caution">
    <text evidence="3">The sequence shown here is derived from an EMBL/GenBank/DDBJ whole genome shotgun (WGS) entry which is preliminary data.</text>
</comment>
<dbReference type="PANTHER" id="PTHR37471">
    <property type="entry name" value="UNNAMED PRODUCT"/>
    <property type="match status" value="1"/>
</dbReference>
<keyword evidence="1" id="KW-1133">Transmembrane helix</keyword>
<gene>
    <name evidence="3" type="ORF">BKA67DRAFT_541616</name>
</gene>
<dbReference type="Proteomes" id="UP000758603">
    <property type="component" value="Unassembled WGS sequence"/>
</dbReference>
<proteinExistence type="predicted"/>
<dbReference type="PANTHER" id="PTHR37471:SF1">
    <property type="entry name" value="AB HYDROLASE-1 DOMAIN-CONTAINING PROTEIN"/>
    <property type="match status" value="1"/>
</dbReference>
<dbReference type="Gene3D" id="3.40.50.1820">
    <property type="entry name" value="alpha/beta hydrolase"/>
    <property type="match status" value="1"/>
</dbReference>
<dbReference type="RefSeq" id="XP_045951903.1">
    <property type="nucleotide sequence ID" value="XM_046100969.1"/>
</dbReference>
<keyword evidence="1" id="KW-0472">Membrane</keyword>
<keyword evidence="4" id="KW-1185">Reference proteome</keyword>
<sequence length="516" mass="58820">MIGTSFPEYVFIRVCIFVLQYTTPLCLTALLTLLVAGGRPALSWRISQLLFAYSVVDVLYAIFIWIPYNKRLRNEARHPPAVSSDERKALFDKCITEHVSDFDRYVRLWFLGADEAEIRRDNVRNFILWAFFDTGPEDASAQALEQASGFVDIFEQQLGRKLEPGEGSATGLRLTIDAIETRYRSFIWYVIVGLVDFVAHCYLAWEGFQYHAQPLSKVFSVLPFRLQSTVASKQSPSRQLGYWHRPHTAPDKVPMVFLHGIGIGLVTYAPFLARLNNAAHRNGDIGIIAVEILPISFRLTSDPLGKLEFLSQLDTILKSHGWDKFVLAAHSYGTVLASHMVHSQTFGSRIQGVVLLDPVSIMLHQPDVAYNFTRRKPRQANEWQLWYFASMDPGVAHTLGRHFFWRENIIWKEELLALPSDDGEGQSPVRRRKVAVCLSERDLIVDTLSVAEYLVGGEDWVPGKASHESDETKIHHATRDGIEVLWFPGLDHSQLFDTKKDQERVCRVLRQYCTQL</sequence>
<protein>
    <recommendedName>
        <fullName evidence="2">AB hydrolase-1 domain-containing protein</fullName>
    </recommendedName>
</protein>
<feature type="transmembrane region" description="Helical" evidence="1">
    <location>
        <begin position="186"/>
        <end position="205"/>
    </location>
</feature>
<name>A0A9P8RGI5_9PEZI</name>
<dbReference type="GeneID" id="70129861"/>
<evidence type="ECO:0000313" key="3">
    <source>
        <dbReference type="EMBL" id="KAH6645389.1"/>
    </source>
</evidence>
<dbReference type="SUPFAM" id="SSF53474">
    <property type="entry name" value="alpha/beta-Hydrolases"/>
    <property type="match status" value="1"/>
</dbReference>
<accession>A0A9P8RGI5</accession>
<feature type="transmembrane region" description="Helical" evidence="1">
    <location>
        <begin position="12"/>
        <end position="37"/>
    </location>
</feature>
<reference evidence="3" key="1">
    <citation type="journal article" date="2021" name="Nat. Commun.">
        <title>Genetic determinants of endophytism in the Arabidopsis root mycobiome.</title>
        <authorList>
            <person name="Mesny F."/>
            <person name="Miyauchi S."/>
            <person name="Thiergart T."/>
            <person name="Pickel B."/>
            <person name="Atanasova L."/>
            <person name="Karlsson M."/>
            <person name="Huettel B."/>
            <person name="Barry K.W."/>
            <person name="Haridas S."/>
            <person name="Chen C."/>
            <person name="Bauer D."/>
            <person name="Andreopoulos W."/>
            <person name="Pangilinan J."/>
            <person name="LaButti K."/>
            <person name="Riley R."/>
            <person name="Lipzen A."/>
            <person name="Clum A."/>
            <person name="Drula E."/>
            <person name="Henrissat B."/>
            <person name="Kohler A."/>
            <person name="Grigoriev I.V."/>
            <person name="Martin F.M."/>
            <person name="Hacquard S."/>
        </authorList>
    </citation>
    <scope>NUCLEOTIDE SEQUENCE</scope>
    <source>
        <strain evidence="3">MPI-SDFR-AT-0073</strain>
    </source>
</reference>
<organism evidence="3 4">
    <name type="scientific">Truncatella angustata</name>
    <dbReference type="NCBI Taxonomy" id="152316"/>
    <lineage>
        <taxon>Eukaryota</taxon>
        <taxon>Fungi</taxon>
        <taxon>Dikarya</taxon>
        <taxon>Ascomycota</taxon>
        <taxon>Pezizomycotina</taxon>
        <taxon>Sordariomycetes</taxon>
        <taxon>Xylariomycetidae</taxon>
        <taxon>Amphisphaeriales</taxon>
        <taxon>Sporocadaceae</taxon>
        <taxon>Truncatella</taxon>
    </lineage>
</organism>
<evidence type="ECO:0000313" key="4">
    <source>
        <dbReference type="Proteomes" id="UP000758603"/>
    </source>
</evidence>
<dbReference type="OrthoDB" id="6431331at2759"/>
<feature type="transmembrane region" description="Helical" evidence="1">
    <location>
        <begin position="253"/>
        <end position="273"/>
    </location>
</feature>
<dbReference type="EMBL" id="JAGPXC010000011">
    <property type="protein sequence ID" value="KAH6645389.1"/>
    <property type="molecule type" value="Genomic_DNA"/>
</dbReference>
<feature type="transmembrane region" description="Helical" evidence="1">
    <location>
        <begin position="49"/>
        <end position="68"/>
    </location>
</feature>
<evidence type="ECO:0000256" key="1">
    <source>
        <dbReference type="SAM" id="Phobius"/>
    </source>
</evidence>
<keyword evidence="1" id="KW-0812">Transmembrane</keyword>